<dbReference type="Proteomes" id="UP000824881">
    <property type="component" value="Unassembled WGS sequence"/>
</dbReference>
<dbReference type="EMBL" id="WQMT02000002">
    <property type="protein sequence ID" value="KAG9226697.1"/>
    <property type="molecule type" value="Genomic_DNA"/>
</dbReference>
<comment type="caution">
    <text evidence="1">The sequence shown here is derived from an EMBL/GenBank/DDBJ whole genome shotgun (WGS) entry which is preliminary data.</text>
</comment>
<reference evidence="1 2" key="1">
    <citation type="journal article" date="2021" name="Appl. Environ. Microbiol.">
        <title>Genetic linkage and physical mapping for an oyster mushroom Pleurotus cornucopiae and QTL analysis for the trait cap color.</title>
        <authorList>
            <person name="Zhang Y."/>
            <person name="Gao W."/>
            <person name="Sonnenberg A."/>
            <person name="Chen Q."/>
            <person name="Zhang J."/>
            <person name="Huang C."/>
        </authorList>
    </citation>
    <scope>NUCLEOTIDE SEQUENCE [LARGE SCALE GENOMIC DNA]</scope>
    <source>
        <strain evidence="1">CCMSSC00406</strain>
    </source>
</reference>
<organism evidence="1 2">
    <name type="scientific">Pleurotus cornucopiae</name>
    <name type="common">Cornucopia mushroom</name>
    <dbReference type="NCBI Taxonomy" id="5321"/>
    <lineage>
        <taxon>Eukaryota</taxon>
        <taxon>Fungi</taxon>
        <taxon>Dikarya</taxon>
        <taxon>Basidiomycota</taxon>
        <taxon>Agaricomycotina</taxon>
        <taxon>Agaricomycetes</taxon>
        <taxon>Agaricomycetidae</taxon>
        <taxon>Agaricales</taxon>
        <taxon>Pleurotineae</taxon>
        <taxon>Pleurotaceae</taxon>
        <taxon>Pleurotus</taxon>
    </lineage>
</organism>
<proteinExistence type="predicted"/>
<protein>
    <submittedName>
        <fullName evidence="1">Uncharacterized protein</fullName>
    </submittedName>
</protein>
<evidence type="ECO:0000313" key="1">
    <source>
        <dbReference type="EMBL" id="KAG9226697.1"/>
    </source>
</evidence>
<sequence length="210" mass="23315">MEDIAIPEFYPKDAETQAIKLSSKELPNLRSLTLSVENSLLFDNLPLLDSLVFTSDRISSFVEPEFALRHLSEAFASIHILALHSAGTDTLTSLLSSLLNLQYISILDAPSSPSQAHDLGVILSKATNIKLKCIQFGDYDIAPFAQTLFGSMKHLVVIVWKSGESVWRLDRGSKAAIPTPVQDTYKNQWEPMLQAVEDYGEFARTVNVFV</sequence>
<name>A0ACB7J866_PLECO</name>
<accession>A0ACB7J866</accession>
<gene>
    <name evidence="1" type="ORF">CCMSSC00406_0006078</name>
</gene>
<evidence type="ECO:0000313" key="2">
    <source>
        <dbReference type="Proteomes" id="UP000824881"/>
    </source>
</evidence>
<keyword evidence="2" id="KW-1185">Reference proteome</keyword>